<comment type="similarity">
    <text evidence="1 3">Belongs to the short-chain dehydrogenases/reductases (SDR) family.</text>
</comment>
<dbReference type="Gene3D" id="3.40.50.720">
    <property type="entry name" value="NAD(P)-binding Rossmann-like Domain"/>
    <property type="match status" value="1"/>
</dbReference>
<dbReference type="SUPFAM" id="SSF51735">
    <property type="entry name" value="NAD(P)-binding Rossmann-fold domains"/>
    <property type="match status" value="1"/>
</dbReference>
<dbReference type="Pfam" id="PF00106">
    <property type="entry name" value="adh_short"/>
    <property type="match status" value="1"/>
</dbReference>
<dbReference type="Proteomes" id="UP001589568">
    <property type="component" value="Unassembled WGS sequence"/>
</dbReference>
<dbReference type="PRINTS" id="PR00080">
    <property type="entry name" value="SDRFAMILY"/>
</dbReference>
<comment type="caution">
    <text evidence="4">The sequence shown here is derived from an EMBL/GenBank/DDBJ whole genome shotgun (WGS) entry which is preliminary data.</text>
</comment>
<proteinExistence type="inferred from homology"/>
<organism evidence="4 5">
    <name type="scientific">Nonomuraea salmonea</name>
    <dbReference type="NCBI Taxonomy" id="46181"/>
    <lineage>
        <taxon>Bacteria</taxon>
        <taxon>Bacillati</taxon>
        <taxon>Actinomycetota</taxon>
        <taxon>Actinomycetes</taxon>
        <taxon>Streptosporangiales</taxon>
        <taxon>Streptosporangiaceae</taxon>
        <taxon>Nonomuraea</taxon>
    </lineage>
</organism>
<sequence length="250" mass="25799">MELHGATALVTGTNRGIGHHFAIELLRRGAKVYATARRPELVNVPGAEVLRLDITDQGSVEAAAAIATDVDVLINNAAFTAGGNFMTGDLDAIRMTMDSNYYGTLAMIRAFAPILARNGGGAILNVLSAAAWTTVDGNTSYAAAKSAQWGLTNGVRLELAAQGTQVTALVPGLIATETMKDFAANAGIDFPDGLLEDPADLVRLALDGLEAGEIEIVDRIGADAKASLIGPPSTFDLEAVAASYGAGTRS</sequence>
<accession>A0ABV5P0X1</accession>
<evidence type="ECO:0000256" key="2">
    <source>
        <dbReference type="ARBA" id="ARBA00023002"/>
    </source>
</evidence>
<evidence type="ECO:0000313" key="4">
    <source>
        <dbReference type="EMBL" id="MFB9476215.1"/>
    </source>
</evidence>
<keyword evidence="2" id="KW-0560">Oxidoreductase</keyword>
<dbReference type="PANTHER" id="PTHR44169">
    <property type="entry name" value="NADPH-DEPENDENT 1-ACYLDIHYDROXYACETONE PHOSPHATE REDUCTASE"/>
    <property type="match status" value="1"/>
</dbReference>
<protein>
    <submittedName>
        <fullName evidence="4">SDR family NAD(P)-dependent oxidoreductase</fullName>
    </submittedName>
</protein>
<evidence type="ECO:0000256" key="3">
    <source>
        <dbReference type="RuleBase" id="RU000363"/>
    </source>
</evidence>
<dbReference type="EMBL" id="JBHMCF010000046">
    <property type="protein sequence ID" value="MFB9476215.1"/>
    <property type="molecule type" value="Genomic_DNA"/>
</dbReference>
<reference evidence="4 5" key="1">
    <citation type="submission" date="2024-09" db="EMBL/GenBank/DDBJ databases">
        <authorList>
            <person name="Sun Q."/>
            <person name="Mori K."/>
        </authorList>
    </citation>
    <scope>NUCLEOTIDE SEQUENCE [LARGE SCALE GENOMIC DNA]</scope>
    <source>
        <strain evidence="4 5">JCM 3324</strain>
    </source>
</reference>
<dbReference type="RefSeq" id="WP_345404998.1">
    <property type="nucleotide sequence ID" value="NZ_BAAAXS010000001.1"/>
</dbReference>
<keyword evidence="5" id="KW-1185">Reference proteome</keyword>
<evidence type="ECO:0000313" key="5">
    <source>
        <dbReference type="Proteomes" id="UP001589568"/>
    </source>
</evidence>
<name>A0ABV5P0X1_9ACTN</name>
<dbReference type="InterPro" id="IPR002347">
    <property type="entry name" value="SDR_fam"/>
</dbReference>
<dbReference type="InterPro" id="IPR036291">
    <property type="entry name" value="NAD(P)-bd_dom_sf"/>
</dbReference>
<evidence type="ECO:0000256" key="1">
    <source>
        <dbReference type="ARBA" id="ARBA00006484"/>
    </source>
</evidence>
<gene>
    <name evidence="4" type="ORF">ACFFR3_42535</name>
</gene>
<dbReference type="PANTHER" id="PTHR44169:SF6">
    <property type="entry name" value="NADPH-DEPENDENT 1-ACYLDIHYDROXYACETONE PHOSPHATE REDUCTASE"/>
    <property type="match status" value="1"/>
</dbReference>
<dbReference type="PRINTS" id="PR00081">
    <property type="entry name" value="GDHRDH"/>
</dbReference>